<dbReference type="GO" id="GO:1990904">
    <property type="term" value="C:ribonucleoprotein complex"/>
    <property type="evidence" value="ECO:0007669"/>
    <property type="project" value="UniProtKB-KW"/>
</dbReference>
<organism evidence="8 9">
    <name type="scientific">Candidatus Harrisonbacteria bacterium CG10_big_fil_rev_8_21_14_0_10_45_28</name>
    <dbReference type="NCBI Taxonomy" id="1974586"/>
    <lineage>
        <taxon>Bacteria</taxon>
        <taxon>Candidatus Harrisoniibacteriota</taxon>
    </lineage>
</organism>
<evidence type="ECO:0000256" key="4">
    <source>
        <dbReference type="ARBA" id="ARBA00035461"/>
    </source>
</evidence>
<dbReference type="GO" id="GO:0003735">
    <property type="term" value="F:structural constituent of ribosome"/>
    <property type="evidence" value="ECO:0007669"/>
    <property type="project" value="InterPro"/>
</dbReference>
<dbReference type="EMBL" id="PFBC01000016">
    <property type="protein sequence ID" value="PIR88107.1"/>
    <property type="molecule type" value="Genomic_DNA"/>
</dbReference>
<gene>
    <name evidence="8" type="primary">rplE</name>
    <name evidence="8" type="ORF">COU10_00950</name>
</gene>
<dbReference type="Pfam" id="PF00673">
    <property type="entry name" value="Ribosomal_L5_C"/>
    <property type="match status" value="1"/>
</dbReference>
<evidence type="ECO:0000313" key="8">
    <source>
        <dbReference type="EMBL" id="PIR88107.1"/>
    </source>
</evidence>
<evidence type="ECO:0000256" key="2">
    <source>
        <dbReference type="ARBA" id="ARBA00022980"/>
    </source>
</evidence>
<sequence>MKNSLEKIVVNTSFGKQATAHADFEAKFMPEIKKELSMILGQTPHPRPAKKSIAGFKIREGMILGLRATLRGEKMKQFLERVVNIVIPRIRDFQGLKLQGVDGNGNYSFGIKEQLVFPEIILEESKVIFGMEITLVPRLPMDKEKALAFYRDLGLPLQKEKISK</sequence>
<evidence type="ECO:0000256" key="1">
    <source>
        <dbReference type="ARBA" id="ARBA00008553"/>
    </source>
</evidence>
<dbReference type="PIRSF" id="PIRSF002161">
    <property type="entry name" value="Ribosomal_L5"/>
    <property type="match status" value="1"/>
</dbReference>
<dbReference type="Gene3D" id="3.30.1440.10">
    <property type="match status" value="1"/>
</dbReference>
<dbReference type="Proteomes" id="UP000230903">
    <property type="component" value="Unassembled WGS sequence"/>
</dbReference>
<keyword evidence="3 5" id="KW-0687">Ribonucleoprotein</keyword>
<evidence type="ECO:0000313" key="9">
    <source>
        <dbReference type="Proteomes" id="UP000230903"/>
    </source>
</evidence>
<dbReference type="GO" id="GO:0005840">
    <property type="term" value="C:ribosome"/>
    <property type="evidence" value="ECO:0007669"/>
    <property type="project" value="UniProtKB-KW"/>
</dbReference>
<dbReference type="SUPFAM" id="SSF55282">
    <property type="entry name" value="RL5-like"/>
    <property type="match status" value="1"/>
</dbReference>
<dbReference type="InterPro" id="IPR031310">
    <property type="entry name" value="Ribosomal_uL5_N"/>
</dbReference>
<dbReference type="InterPro" id="IPR031309">
    <property type="entry name" value="Ribosomal_uL5_C"/>
</dbReference>
<dbReference type="PANTHER" id="PTHR11994">
    <property type="entry name" value="60S RIBOSOMAL PROTEIN L11-RELATED"/>
    <property type="match status" value="1"/>
</dbReference>
<comment type="similarity">
    <text evidence="1 5">Belongs to the universal ribosomal protein uL5 family.</text>
</comment>
<proteinExistence type="inferred from homology"/>
<reference evidence="9" key="1">
    <citation type="submission" date="2017-09" db="EMBL/GenBank/DDBJ databases">
        <title>Depth-based differentiation of microbial function through sediment-hosted aquifers and enrichment of novel symbionts in the deep terrestrial subsurface.</title>
        <authorList>
            <person name="Probst A.J."/>
            <person name="Ladd B."/>
            <person name="Jarett J.K."/>
            <person name="Geller-Mcgrath D.E."/>
            <person name="Sieber C.M.K."/>
            <person name="Emerson J.B."/>
            <person name="Anantharaman K."/>
            <person name="Thomas B.C."/>
            <person name="Malmstrom R."/>
            <person name="Stieglmeier M."/>
            <person name="Klingl A."/>
            <person name="Woyke T."/>
            <person name="Ryan C.M."/>
            <person name="Banfield J.F."/>
        </authorList>
    </citation>
    <scope>NUCLEOTIDE SEQUENCE [LARGE SCALE GENOMIC DNA]</scope>
</reference>
<evidence type="ECO:0000259" key="7">
    <source>
        <dbReference type="Pfam" id="PF00673"/>
    </source>
</evidence>
<dbReference type="GO" id="GO:0006412">
    <property type="term" value="P:translation"/>
    <property type="evidence" value="ECO:0007669"/>
    <property type="project" value="InterPro"/>
</dbReference>
<dbReference type="InterPro" id="IPR022803">
    <property type="entry name" value="Ribosomal_uL5_dom_sf"/>
</dbReference>
<protein>
    <recommendedName>
        <fullName evidence="4">50S ribosomal protein L5</fullName>
    </recommendedName>
</protein>
<feature type="domain" description="Large ribosomal subunit protein uL5 N-terminal" evidence="6">
    <location>
        <begin position="5"/>
        <end position="59"/>
    </location>
</feature>
<dbReference type="InterPro" id="IPR002132">
    <property type="entry name" value="Ribosomal_uL5"/>
</dbReference>
<dbReference type="Pfam" id="PF00281">
    <property type="entry name" value="Ribosomal_L5"/>
    <property type="match status" value="1"/>
</dbReference>
<accession>A0A2H0UNV8</accession>
<evidence type="ECO:0000256" key="3">
    <source>
        <dbReference type="ARBA" id="ARBA00023274"/>
    </source>
</evidence>
<comment type="caution">
    <text evidence="8">The sequence shown here is derived from an EMBL/GenBank/DDBJ whole genome shotgun (WGS) entry which is preliminary data.</text>
</comment>
<evidence type="ECO:0000259" key="6">
    <source>
        <dbReference type="Pfam" id="PF00281"/>
    </source>
</evidence>
<feature type="domain" description="Large ribosomal subunit protein uL5 C-terminal" evidence="7">
    <location>
        <begin position="64"/>
        <end position="156"/>
    </location>
</feature>
<evidence type="ECO:0000256" key="5">
    <source>
        <dbReference type="RuleBase" id="RU003930"/>
    </source>
</evidence>
<dbReference type="AlphaFoldDB" id="A0A2H0UNV8"/>
<name>A0A2H0UNV8_9BACT</name>
<keyword evidence="2 5" id="KW-0689">Ribosomal protein</keyword>